<evidence type="ECO:0000313" key="2">
    <source>
        <dbReference type="EMBL" id="MFL9466501.1"/>
    </source>
</evidence>
<dbReference type="InterPro" id="IPR015943">
    <property type="entry name" value="WD40/YVTN_repeat-like_dom_sf"/>
</dbReference>
<gene>
    <name evidence="2" type="ORF">AB0759_38585</name>
</gene>
<dbReference type="PROSITE" id="PS50082">
    <property type="entry name" value="WD_REPEATS_2"/>
    <property type="match status" value="1"/>
</dbReference>
<organism evidence="2 3">
    <name type="scientific">Scytonema tolypothrichoides VB-61278_2</name>
    <dbReference type="NCBI Taxonomy" id="3232314"/>
    <lineage>
        <taxon>Bacteria</taxon>
        <taxon>Bacillati</taxon>
        <taxon>Cyanobacteriota</taxon>
        <taxon>Cyanophyceae</taxon>
        <taxon>Nostocales</taxon>
        <taxon>Scytonemataceae</taxon>
        <taxon>Scytonema</taxon>
    </lineage>
</organism>
<dbReference type="Proteomes" id="UP001628874">
    <property type="component" value="Unassembled WGS sequence"/>
</dbReference>
<accession>A0ABW8WZG0</accession>
<proteinExistence type="predicted"/>
<evidence type="ECO:0000313" key="3">
    <source>
        <dbReference type="Proteomes" id="UP001628874"/>
    </source>
</evidence>
<sequence>MRCHAISRVRLALRDRTIKLWDVQTGRCIETLTVDRLYEGMNIHGTTGLTVAQKSTLKALGAIDH</sequence>
<dbReference type="InterPro" id="IPR001680">
    <property type="entry name" value="WD40_rpt"/>
</dbReference>
<evidence type="ECO:0000256" key="1">
    <source>
        <dbReference type="PROSITE-ProRule" id="PRU00221"/>
    </source>
</evidence>
<dbReference type="EMBL" id="JBFQGM010000025">
    <property type="protein sequence ID" value="MFL9466501.1"/>
    <property type="molecule type" value="Genomic_DNA"/>
</dbReference>
<keyword evidence="3" id="KW-1185">Reference proteome</keyword>
<comment type="caution">
    <text evidence="2">The sequence shown here is derived from an EMBL/GenBank/DDBJ whole genome shotgun (WGS) entry which is preliminary data.</text>
</comment>
<reference evidence="2 3" key="1">
    <citation type="submission" date="2024-07" db="EMBL/GenBank/DDBJ databases">
        <authorList>
            <person name="Tripathy S."/>
        </authorList>
    </citation>
    <scope>NUCLEOTIDE SEQUENCE [LARGE SCALE GENOMIC DNA]</scope>
    <source>
        <strain evidence="2 3">VB-61278_2</strain>
    </source>
</reference>
<dbReference type="Gene3D" id="2.130.10.10">
    <property type="entry name" value="YVTN repeat-like/Quinoprotein amine dehydrogenase"/>
    <property type="match status" value="1"/>
</dbReference>
<name>A0ABW8WZG0_9CYAN</name>
<feature type="repeat" description="WD" evidence="1">
    <location>
        <begin position="15"/>
        <end position="31"/>
    </location>
</feature>
<keyword evidence="1" id="KW-0853">WD repeat</keyword>
<dbReference type="RefSeq" id="WP_137986167.1">
    <property type="nucleotide sequence ID" value="NZ_JBFQGM010000025.1"/>
</dbReference>
<protein>
    <submittedName>
        <fullName evidence="2">Uncharacterized protein</fullName>
    </submittedName>
</protein>